<keyword evidence="4" id="KW-1185">Reference proteome</keyword>
<evidence type="ECO:0000313" key="2">
    <source>
        <dbReference type="EMBL" id="CAF1678976.1"/>
    </source>
</evidence>
<dbReference type="EMBL" id="CAJNOL010017589">
    <property type="protein sequence ID" value="CAF1678976.1"/>
    <property type="molecule type" value="Genomic_DNA"/>
</dbReference>
<gene>
    <name evidence="2" type="ORF">JXQ802_LOCUS58843</name>
    <name evidence="1" type="ORF">PYM288_LOCUS42203</name>
</gene>
<evidence type="ECO:0000313" key="4">
    <source>
        <dbReference type="Proteomes" id="UP000663870"/>
    </source>
</evidence>
<dbReference type="AlphaFoldDB" id="A0A815Y2Y6"/>
<sequence>MHQLSKLPFETFSILLKDSSNDLLDEILHSSILLLLLSCLSSITHHPDRKQKDLISTSLSIPSTTTTTINNTAILRVDQKFVERY</sequence>
<proteinExistence type="predicted"/>
<name>A0A815Y2Y6_9BILA</name>
<evidence type="ECO:0000313" key="3">
    <source>
        <dbReference type="Proteomes" id="UP000663854"/>
    </source>
</evidence>
<dbReference type="Proteomes" id="UP000663854">
    <property type="component" value="Unassembled WGS sequence"/>
</dbReference>
<dbReference type="EMBL" id="CAJNOH010015665">
    <property type="protein sequence ID" value="CAF1565400.1"/>
    <property type="molecule type" value="Genomic_DNA"/>
</dbReference>
<dbReference type="Proteomes" id="UP000663870">
    <property type="component" value="Unassembled WGS sequence"/>
</dbReference>
<reference evidence="1" key="1">
    <citation type="submission" date="2021-02" db="EMBL/GenBank/DDBJ databases">
        <authorList>
            <person name="Nowell W R."/>
        </authorList>
    </citation>
    <scope>NUCLEOTIDE SEQUENCE</scope>
</reference>
<accession>A0A815Y2Y6</accession>
<organism evidence="1 3">
    <name type="scientific">Rotaria sordida</name>
    <dbReference type="NCBI Taxonomy" id="392033"/>
    <lineage>
        <taxon>Eukaryota</taxon>
        <taxon>Metazoa</taxon>
        <taxon>Spiralia</taxon>
        <taxon>Gnathifera</taxon>
        <taxon>Rotifera</taxon>
        <taxon>Eurotatoria</taxon>
        <taxon>Bdelloidea</taxon>
        <taxon>Philodinida</taxon>
        <taxon>Philodinidae</taxon>
        <taxon>Rotaria</taxon>
    </lineage>
</organism>
<protein>
    <submittedName>
        <fullName evidence="1">Uncharacterized protein</fullName>
    </submittedName>
</protein>
<evidence type="ECO:0000313" key="1">
    <source>
        <dbReference type="EMBL" id="CAF1565400.1"/>
    </source>
</evidence>
<comment type="caution">
    <text evidence="1">The sequence shown here is derived from an EMBL/GenBank/DDBJ whole genome shotgun (WGS) entry which is preliminary data.</text>
</comment>